<proteinExistence type="predicted"/>
<sequence>MSAILAAIICPIVALLLAVVGCCFWASSRRRRRTRRFDDSGLRAKIRKSGPRDTLKAALGRDFGDRVQKSTADILASHHRSELQGFRGGVWMSHHATTAGVLEHCRIFAHEHMFEIRPRRPDDASKLEAGEPAREALVTVGDSVFKHGREVWPP</sequence>
<feature type="transmembrane region" description="Helical" evidence="1">
    <location>
        <begin position="6"/>
        <end position="26"/>
    </location>
</feature>
<gene>
    <name evidence="2" type="ORF">J7T54_001540</name>
</gene>
<dbReference type="AlphaFoldDB" id="A0A9P9XU24"/>
<name>A0A9P9XU24_9HYPO</name>
<accession>A0A9P9XU24</accession>
<reference evidence="2" key="1">
    <citation type="journal article" date="2021" name="J Fungi (Basel)">
        <title>Genomic and Metabolomic Analyses of the Marine Fungus Emericellopsis cladophorae: Insights into Saltwater Adaptability Mechanisms and Its Biosynthetic Potential.</title>
        <authorList>
            <person name="Goncalves M.F.M."/>
            <person name="Hilario S."/>
            <person name="Van de Peer Y."/>
            <person name="Esteves A.C."/>
            <person name="Alves A."/>
        </authorList>
    </citation>
    <scope>NUCLEOTIDE SEQUENCE</scope>
    <source>
        <strain evidence="2">MUM 19.33</strain>
    </source>
</reference>
<keyword evidence="1" id="KW-0472">Membrane</keyword>
<keyword evidence="3" id="KW-1185">Reference proteome</keyword>
<dbReference type="RefSeq" id="XP_051358632.1">
    <property type="nucleotide sequence ID" value="XM_051510466.1"/>
</dbReference>
<evidence type="ECO:0000256" key="1">
    <source>
        <dbReference type="SAM" id="Phobius"/>
    </source>
</evidence>
<protein>
    <submittedName>
        <fullName evidence="2">Uncharacterized protein</fullName>
    </submittedName>
</protein>
<dbReference type="OrthoDB" id="10574152at2759"/>
<dbReference type="GeneID" id="75828057"/>
<reference evidence="2" key="2">
    <citation type="submission" date="2022-07" db="EMBL/GenBank/DDBJ databases">
        <authorList>
            <person name="Goncalves M.F.M."/>
            <person name="Hilario S."/>
            <person name="Van De Peer Y."/>
            <person name="Esteves A.C."/>
            <person name="Alves A."/>
        </authorList>
    </citation>
    <scope>NUCLEOTIDE SEQUENCE</scope>
    <source>
        <strain evidence="2">MUM 19.33</strain>
    </source>
</reference>
<dbReference type="Proteomes" id="UP001055219">
    <property type="component" value="Unassembled WGS sequence"/>
</dbReference>
<dbReference type="EMBL" id="JAGIXG020000106">
    <property type="protein sequence ID" value="KAI6777776.1"/>
    <property type="molecule type" value="Genomic_DNA"/>
</dbReference>
<keyword evidence="1" id="KW-0812">Transmembrane</keyword>
<comment type="caution">
    <text evidence="2">The sequence shown here is derived from an EMBL/GenBank/DDBJ whole genome shotgun (WGS) entry which is preliminary data.</text>
</comment>
<keyword evidence="1" id="KW-1133">Transmembrane helix</keyword>
<evidence type="ECO:0000313" key="3">
    <source>
        <dbReference type="Proteomes" id="UP001055219"/>
    </source>
</evidence>
<organism evidence="2 3">
    <name type="scientific">Emericellopsis cladophorae</name>
    <dbReference type="NCBI Taxonomy" id="2686198"/>
    <lineage>
        <taxon>Eukaryota</taxon>
        <taxon>Fungi</taxon>
        <taxon>Dikarya</taxon>
        <taxon>Ascomycota</taxon>
        <taxon>Pezizomycotina</taxon>
        <taxon>Sordariomycetes</taxon>
        <taxon>Hypocreomycetidae</taxon>
        <taxon>Hypocreales</taxon>
        <taxon>Bionectriaceae</taxon>
        <taxon>Emericellopsis</taxon>
    </lineage>
</organism>
<evidence type="ECO:0000313" key="2">
    <source>
        <dbReference type="EMBL" id="KAI6777776.1"/>
    </source>
</evidence>